<reference evidence="2 3" key="1">
    <citation type="journal article" date="2014" name="Genome Biol.">
        <title>Transcriptome and methylome profiling reveals relics of genome dominance in the mesopolyploid Brassica oleracea.</title>
        <authorList>
            <person name="Parkin I.A."/>
            <person name="Koh C."/>
            <person name="Tang H."/>
            <person name="Robinson S.J."/>
            <person name="Kagale S."/>
            <person name="Clarke W.E."/>
            <person name="Town C.D."/>
            <person name="Nixon J."/>
            <person name="Krishnakumar V."/>
            <person name="Bidwell S.L."/>
            <person name="Denoeud F."/>
            <person name="Belcram H."/>
            <person name="Links M.G."/>
            <person name="Just J."/>
            <person name="Clarke C."/>
            <person name="Bender T."/>
            <person name="Huebert T."/>
            <person name="Mason A.S."/>
            <person name="Pires J.C."/>
            <person name="Barker G."/>
            <person name="Moore J."/>
            <person name="Walley P.G."/>
            <person name="Manoli S."/>
            <person name="Batley J."/>
            <person name="Edwards D."/>
            <person name="Nelson M.N."/>
            <person name="Wang X."/>
            <person name="Paterson A.H."/>
            <person name="King G."/>
            <person name="Bancroft I."/>
            <person name="Chalhoub B."/>
            <person name="Sharpe A.G."/>
        </authorList>
    </citation>
    <scope>NUCLEOTIDE SEQUENCE</scope>
    <source>
        <strain evidence="2 3">cv. TO1000</strain>
    </source>
</reference>
<evidence type="ECO:0000256" key="1">
    <source>
        <dbReference type="SAM" id="MobiDB-lite"/>
    </source>
</evidence>
<feature type="region of interest" description="Disordered" evidence="1">
    <location>
        <begin position="18"/>
        <end position="53"/>
    </location>
</feature>
<keyword evidence="3" id="KW-1185">Reference proteome</keyword>
<sequence length="53" mass="5707">MDSNPYLNASFVDLLQSQQDSGNGCESSAFPLFGTQATEGSNIDQDSPVEHKE</sequence>
<dbReference type="EnsemblPlants" id="Bo9g018630.1">
    <property type="protein sequence ID" value="Bo9g018630.1"/>
    <property type="gene ID" value="Bo9g018630"/>
</dbReference>
<reference evidence="2" key="2">
    <citation type="submission" date="2015-03" db="UniProtKB">
        <authorList>
            <consortium name="EnsemblPlants"/>
        </authorList>
    </citation>
    <scope>IDENTIFICATION</scope>
</reference>
<protein>
    <submittedName>
        <fullName evidence="2">Uncharacterized protein</fullName>
    </submittedName>
</protein>
<proteinExistence type="predicted"/>
<dbReference type="HOGENOM" id="CLU_3071501_0_0_1"/>
<dbReference type="Gramene" id="Bo9g018630.1">
    <property type="protein sequence ID" value="Bo9g018630.1"/>
    <property type="gene ID" value="Bo9g018630"/>
</dbReference>
<evidence type="ECO:0000313" key="3">
    <source>
        <dbReference type="Proteomes" id="UP000032141"/>
    </source>
</evidence>
<organism evidence="2 3">
    <name type="scientific">Brassica oleracea var. oleracea</name>
    <dbReference type="NCBI Taxonomy" id="109376"/>
    <lineage>
        <taxon>Eukaryota</taxon>
        <taxon>Viridiplantae</taxon>
        <taxon>Streptophyta</taxon>
        <taxon>Embryophyta</taxon>
        <taxon>Tracheophyta</taxon>
        <taxon>Spermatophyta</taxon>
        <taxon>Magnoliopsida</taxon>
        <taxon>eudicotyledons</taxon>
        <taxon>Gunneridae</taxon>
        <taxon>Pentapetalae</taxon>
        <taxon>rosids</taxon>
        <taxon>malvids</taxon>
        <taxon>Brassicales</taxon>
        <taxon>Brassicaceae</taxon>
        <taxon>Brassiceae</taxon>
        <taxon>Brassica</taxon>
    </lineage>
</organism>
<feature type="compositionally biased region" description="Polar residues" evidence="1">
    <location>
        <begin position="35"/>
        <end position="45"/>
    </location>
</feature>
<evidence type="ECO:0000313" key="2">
    <source>
        <dbReference type="EnsemblPlants" id="Bo9g018630.1"/>
    </source>
</evidence>
<accession>A0A0D3E2B2</accession>
<dbReference type="Proteomes" id="UP000032141">
    <property type="component" value="Chromosome C9"/>
</dbReference>
<dbReference type="AlphaFoldDB" id="A0A0D3E2B2"/>
<name>A0A0D3E2B2_BRAOL</name>